<reference evidence="1" key="1">
    <citation type="submission" date="2012-05" db="EMBL/GenBank/DDBJ databases">
        <authorList>
            <person name="Krishnakumar V."/>
            <person name="Cheung F."/>
            <person name="Xiao Y."/>
            <person name="Chan A."/>
            <person name="Moskal W.A."/>
            <person name="Town C.D."/>
        </authorList>
    </citation>
    <scope>NUCLEOTIDE SEQUENCE</scope>
</reference>
<dbReference type="EMBL" id="BT143755">
    <property type="protein sequence ID" value="AFK43549.1"/>
    <property type="molecule type" value="mRNA"/>
</dbReference>
<sequence length="60" mass="6408">MLKTPPKTINSSTIALKSPALGSKSPFPSLNTLLPITALASALVVHTFNSCPKFTTFEFE</sequence>
<organism evidence="1">
    <name type="scientific">Medicago truncatula</name>
    <name type="common">Barrel medic</name>
    <name type="synonym">Medicago tribuloides</name>
    <dbReference type="NCBI Taxonomy" id="3880"/>
    <lineage>
        <taxon>Eukaryota</taxon>
        <taxon>Viridiplantae</taxon>
        <taxon>Streptophyta</taxon>
        <taxon>Embryophyta</taxon>
        <taxon>Tracheophyta</taxon>
        <taxon>Spermatophyta</taxon>
        <taxon>Magnoliopsida</taxon>
        <taxon>eudicotyledons</taxon>
        <taxon>Gunneridae</taxon>
        <taxon>Pentapetalae</taxon>
        <taxon>rosids</taxon>
        <taxon>fabids</taxon>
        <taxon>Fabales</taxon>
        <taxon>Fabaceae</taxon>
        <taxon>Papilionoideae</taxon>
        <taxon>50 kb inversion clade</taxon>
        <taxon>NPAAA clade</taxon>
        <taxon>Hologalegina</taxon>
        <taxon>IRL clade</taxon>
        <taxon>Trifolieae</taxon>
        <taxon>Medicago</taxon>
    </lineage>
</organism>
<evidence type="ECO:0000313" key="1">
    <source>
        <dbReference type="EMBL" id="AFK43549.1"/>
    </source>
</evidence>
<protein>
    <submittedName>
        <fullName evidence="1">Uncharacterized protein</fullName>
    </submittedName>
</protein>
<proteinExistence type="evidence at transcript level"/>
<name>I3STF7_MEDTR</name>
<dbReference type="AlphaFoldDB" id="I3STF7"/>
<accession>I3STF7</accession>